<gene>
    <name evidence="2" type="ORF">C8P66_111154</name>
</gene>
<dbReference type="RefSeq" id="WP_111398386.1">
    <property type="nucleotide sequence ID" value="NZ_QKYU01000011.1"/>
</dbReference>
<reference evidence="2 3" key="1">
    <citation type="submission" date="2018-06" db="EMBL/GenBank/DDBJ databases">
        <title>Genomic Encyclopedia of Archaeal and Bacterial Type Strains, Phase II (KMG-II): from individual species to whole genera.</title>
        <authorList>
            <person name="Goeker M."/>
        </authorList>
    </citation>
    <scope>NUCLEOTIDE SEQUENCE [LARGE SCALE GENOMIC DNA]</scope>
    <source>
        <strain evidence="2 3">DSM 24525</strain>
    </source>
</reference>
<accession>A0A2W7IFQ1</accession>
<protein>
    <recommendedName>
        <fullName evidence="4">BMFP domain-containing protein YqiC</fullName>
    </recommendedName>
</protein>
<organism evidence="2 3">
    <name type="scientific">Humitalea rosea</name>
    <dbReference type="NCBI Taxonomy" id="990373"/>
    <lineage>
        <taxon>Bacteria</taxon>
        <taxon>Pseudomonadati</taxon>
        <taxon>Pseudomonadota</taxon>
        <taxon>Alphaproteobacteria</taxon>
        <taxon>Acetobacterales</taxon>
        <taxon>Roseomonadaceae</taxon>
        <taxon>Humitalea</taxon>
    </lineage>
</organism>
<dbReference type="Pfam" id="PF04380">
    <property type="entry name" value="BMFP"/>
    <property type="match status" value="1"/>
</dbReference>
<feature type="region of interest" description="Disordered" evidence="1">
    <location>
        <begin position="82"/>
        <end position="110"/>
    </location>
</feature>
<sequence>MSGTGGKKFFDDLAGMAGGAVSMMAGLRDEVETMVRTQSEAAIQRLGLVKREDLDVALEVARLAREQAEALEVRVAALELRMGPAEPSTALPEGGVSPGATMEPSPPEST</sequence>
<evidence type="ECO:0000256" key="1">
    <source>
        <dbReference type="SAM" id="MobiDB-lite"/>
    </source>
</evidence>
<dbReference type="AlphaFoldDB" id="A0A2W7IFQ1"/>
<dbReference type="Proteomes" id="UP000249688">
    <property type="component" value="Unassembled WGS sequence"/>
</dbReference>
<evidence type="ECO:0000313" key="3">
    <source>
        <dbReference type="Proteomes" id="UP000249688"/>
    </source>
</evidence>
<evidence type="ECO:0008006" key="4">
    <source>
        <dbReference type="Google" id="ProtNLM"/>
    </source>
</evidence>
<name>A0A2W7IFQ1_9PROT</name>
<keyword evidence="3" id="KW-1185">Reference proteome</keyword>
<proteinExistence type="predicted"/>
<dbReference type="InterPro" id="IPR007475">
    <property type="entry name" value="UbiK"/>
</dbReference>
<comment type="caution">
    <text evidence="2">The sequence shown here is derived from an EMBL/GenBank/DDBJ whole genome shotgun (WGS) entry which is preliminary data.</text>
</comment>
<evidence type="ECO:0000313" key="2">
    <source>
        <dbReference type="EMBL" id="PZW45738.1"/>
    </source>
</evidence>
<dbReference type="EMBL" id="QKYU01000011">
    <property type="protein sequence ID" value="PZW45738.1"/>
    <property type="molecule type" value="Genomic_DNA"/>
</dbReference>